<accession>A0A9P0E4J7</accession>
<feature type="region of interest" description="Disordered" evidence="1">
    <location>
        <begin position="61"/>
        <end position="95"/>
    </location>
</feature>
<feature type="domain" description="CRIB" evidence="2">
    <location>
        <begin position="24"/>
        <end position="67"/>
    </location>
</feature>
<organism evidence="3 4">
    <name type="scientific">Chrysodeixis includens</name>
    <name type="common">Soybean looper</name>
    <name type="synonym">Pseudoplusia includens</name>
    <dbReference type="NCBI Taxonomy" id="689277"/>
    <lineage>
        <taxon>Eukaryota</taxon>
        <taxon>Metazoa</taxon>
        <taxon>Ecdysozoa</taxon>
        <taxon>Arthropoda</taxon>
        <taxon>Hexapoda</taxon>
        <taxon>Insecta</taxon>
        <taxon>Pterygota</taxon>
        <taxon>Neoptera</taxon>
        <taxon>Endopterygota</taxon>
        <taxon>Lepidoptera</taxon>
        <taxon>Glossata</taxon>
        <taxon>Ditrysia</taxon>
        <taxon>Noctuoidea</taxon>
        <taxon>Noctuidae</taxon>
        <taxon>Plusiinae</taxon>
        <taxon>Chrysodeixis</taxon>
    </lineage>
</organism>
<dbReference type="Pfam" id="PF00786">
    <property type="entry name" value="PBD"/>
    <property type="match status" value="1"/>
</dbReference>
<dbReference type="InterPro" id="IPR036936">
    <property type="entry name" value="CRIB_dom_sf"/>
</dbReference>
<evidence type="ECO:0000313" key="3">
    <source>
        <dbReference type="EMBL" id="CAH1286817.1"/>
    </source>
</evidence>
<evidence type="ECO:0000313" key="4">
    <source>
        <dbReference type="Proteomes" id="UP001154114"/>
    </source>
</evidence>
<dbReference type="AlphaFoldDB" id="A0A9P0E4J7"/>
<protein>
    <recommendedName>
        <fullName evidence="2">CRIB domain-containing protein</fullName>
    </recommendedName>
</protein>
<keyword evidence="4" id="KW-1185">Reference proteome</keyword>
<dbReference type="InterPro" id="IPR000095">
    <property type="entry name" value="CRIB_dom"/>
</dbReference>
<sequence length="95" mass="10857">MSDRSSRSSGLFDKLFQKRTSVIEIGEPKNMRQIVHVSRDPKTGQLQGVPAAWLRLMDKTKKKEDISDDTEAEQKIKDVKTLNVSQTNDVVNQRE</sequence>
<dbReference type="EMBL" id="CAJCES030000003">
    <property type="protein sequence ID" value="CAH1286817.1"/>
    <property type="molecule type" value="Genomic_DNA"/>
</dbReference>
<evidence type="ECO:0000259" key="2">
    <source>
        <dbReference type="Pfam" id="PF00786"/>
    </source>
</evidence>
<comment type="caution">
    <text evidence="3">The sequence shown here is derived from an EMBL/GenBank/DDBJ whole genome shotgun (WGS) entry which is preliminary data.</text>
</comment>
<name>A0A9P0E4J7_CHRIL</name>
<dbReference type="Gene3D" id="3.90.810.10">
    <property type="entry name" value="CRIB domain"/>
    <property type="match status" value="1"/>
</dbReference>
<feature type="compositionally biased region" description="Polar residues" evidence="1">
    <location>
        <begin position="82"/>
        <end position="95"/>
    </location>
</feature>
<reference evidence="3" key="1">
    <citation type="submission" date="2021-12" db="EMBL/GenBank/DDBJ databases">
        <authorList>
            <person name="King R."/>
        </authorList>
    </citation>
    <scope>NUCLEOTIDE SEQUENCE</scope>
</reference>
<evidence type="ECO:0000256" key="1">
    <source>
        <dbReference type="SAM" id="MobiDB-lite"/>
    </source>
</evidence>
<proteinExistence type="predicted"/>
<dbReference type="OrthoDB" id="248923at2759"/>
<gene>
    <name evidence="3" type="ORF">CINC_LOCUS16</name>
</gene>
<dbReference type="Proteomes" id="UP001154114">
    <property type="component" value="Unassembled WGS sequence"/>
</dbReference>